<dbReference type="EMBL" id="MU853332">
    <property type="protein sequence ID" value="KAK4117298.1"/>
    <property type="molecule type" value="Genomic_DNA"/>
</dbReference>
<keyword evidence="2" id="KW-1185">Reference proteome</keyword>
<proteinExistence type="predicted"/>
<dbReference type="AlphaFoldDB" id="A0AAN6TMR9"/>
<protein>
    <submittedName>
        <fullName evidence="1">Uncharacterized protein</fullName>
    </submittedName>
</protein>
<gene>
    <name evidence="1" type="ORF">N656DRAFT_26663</name>
</gene>
<organism evidence="1 2">
    <name type="scientific">Canariomyces notabilis</name>
    <dbReference type="NCBI Taxonomy" id="2074819"/>
    <lineage>
        <taxon>Eukaryota</taxon>
        <taxon>Fungi</taxon>
        <taxon>Dikarya</taxon>
        <taxon>Ascomycota</taxon>
        <taxon>Pezizomycotina</taxon>
        <taxon>Sordariomycetes</taxon>
        <taxon>Sordariomycetidae</taxon>
        <taxon>Sordariales</taxon>
        <taxon>Chaetomiaceae</taxon>
        <taxon>Canariomyces</taxon>
    </lineage>
</organism>
<name>A0AAN6TMR9_9PEZI</name>
<sequence>MVGLHFVLKRNKKEFQPSDYLPVHTSCVGRQATRRVEVLILLNFIHTVTAVHRQSDDSVRVRFVTLSLAAAVSKDNPRLKKQAMGSSQNSVRTTEYRMQLQYVVKWDRKVSEDKKYLYPKYKCAVCKEVLPYIQRAGFKCEMLSSDGKNLIGAPIAANEGPLLHGELGDLD</sequence>
<reference evidence="1" key="1">
    <citation type="journal article" date="2023" name="Mol. Phylogenet. Evol.">
        <title>Genome-scale phylogeny and comparative genomics of the fungal order Sordariales.</title>
        <authorList>
            <person name="Hensen N."/>
            <person name="Bonometti L."/>
            <person name="Westerberg I."/>
            <person name="Brannstrom I.O."/>
            <person name="Guillou S."/>
            <person name="Cros-Aarteil S."/>
            <person name="Calhoun S."/>
            <person name="Haridas S."/>
            <person name="Kuo A."/>
            <person name="Mondo S."/>
            <person name="Pangilinan J."/>
            <person name="Riley R."/>
            <person name="LaButti K."/>
            <person name="Andreopoulos B."/>
            <person name="Lipzen A."/>
            <person name="Chen C."/>
            <person name="Yan M."/>
            <person name="Daum C."/>
            <person name="Ng V."/>
            <person name="Clum A."/>
            <person name="Steindorff A."/>
            <person name="Ohm R.A."/>
            <person name="Martin F."/>
            <person name="Silar P."/>
            <person name="Natvig D.O."/>
            <person name="Lalanne C."/>
            <person name="Gautier V."/>
            <person name="Ament-Velasquez S.L."/>
            <person name="Kruys A."/>
            <person name="Hutchinson M.I."/>
            <person name="Powell A.J."/>
            <person name="Barry K."/>
            <person name="Miller A.N."/>
            <person name="Grigoriev I.V."/>
            <person name="Debuchy R."/>
            <person name="Gladieux P."/>
            <person name="Hiltunen Thoren M."/>
            <person name="Johannesson H."/>
        </authorList>
    </citation>
    <scope>NUCLEOTIDE SEQUENCE</scope>
    <source>
        <strain evidence="1">CBS 508.74</strain>
    </source>
</reference>
<reference evidence="1" key="2">
    <citation type="submission" date="2023-05" db="EMBL/GenBank/DDBJ databases">
        <authorList>
            <consortium name="Lawrence Berkeley National Laboratory"/>
            <person name="Steindorff A."/>
            <person name="Hensen N."/>
            <person name="Bonometti L."/>
            <person name="Westerberg I."/>
            <person name="Brannstrom I.O."/>
            <person name="Guillou S."/>
            <person name="Cros-Aarteil S."/>
            <person name="Calhoun S."/>
            <person name="Haridas S."/>
            <person name="Kuo A."/>
            <person name="Mondo S."/>
            <person name="Pangilinan J."/>
            <person name="Riley R."/>
            <person name="Labutti K."/>
            <person name="Andreopoulos B."/>
            <person name="Lipzen A."/>
            <person name="Chen C."/>
            <person name="Yanf M."/>
            <person name="Daum C."/>
            <person name="Ng V."/>
            <person name="Clum A."/>
            <person name="Ohm R."/>
            <person name="Martin F."/>
            <person name="Silar P."/>
            <person name="Natvig D."/>
            <person name="Lalanne C."/>
            <person name="Gautier V."/>
            <person name="Ament-Velasquez S.L."/>
            <person name="Kruys A."/>
            <person name="Hutchinson M.I."/>
            <person name="Powell A.J."/>
            <person name="Barry K."/>
            <person name="Miller A.N."/>
            <person name="Grigoriev I.V."/>
            <person name="Debuchy R."/>
            <person name="Gladieux P."/>
            <person name="Thoren M.H."/>
            <person name="Johannesson H."/>
        </authorList>
    </citation>
    <scope>NUCLEOTIDE SEQUENCE</scope>
    <source>
        <strain evidence="1">CBS 508.74</strain>
    </source>
</reference>
<dbReference type="RefSeq" id="XP_064674868.1">
    <property type="nucleotide sequence ID" value="XM_064809059.1"/>
</dbReference>
<dbReference type="GeneID" id="89933182"/>
<dbReference type="Proteomes" id="UP001302812">
    <property type="component" value="Unassembled WGS sequence"/>
</dbReference>
<accession>A0AAN6TMR9</accession>
<comment type="caution">
    <text evidence="1">The sequence shown here is derived from an EMBL/GenBank/DDBJ whole genome shotgun (WGS) entry which is preliminary data.</text>
</comment>
<evidence type="ECO:0000313" key="1">
    <source>
        <dbReference type="EMBL" id="KAK4117298.1"/>
    </source>
</evidence>
<evidence type="ECO:0000313" key="2">
    <source>
        <dbReference type="Proteomes" id="UP001302812"/>
    </source>
</evidence>